<keyword evidence="6" id="KW-1185">Reference proteome</keyword>
<evidence type="ECO:0000313" key="5">
    <source>
        <dbReference type="EMBL" id="QDU18797.1"/>
    </source>
</evidence>
<evidence type="ECO:0000256" key="3">
    <source>
        <dbReference type="ARBA" id="ARBA00023239"/>
    </source>
</evidence>
<keyword evidence="2" id="KW-0479">Metal-binding</keyword>
<dbReference type="RefSeq" id="WP_145234323.1">
    <property type="nucleotide sequence ID" value="NZ_CP036273.1"/>
</dbReference>
<feature type="domain" description="HpcH/HpaI aldolase/citrate lyase" evidence="4">
    <location>
        <begin position="27"/>
        <end position="236"/>
    </location>
</feature>
<organism evidence="5 6">
    <name type="scientific">Urbifossiella limnaea</name>
    <dbReference type="NCBI Taxonomy" id="2528023"/>
    <lineage>
        <taxon>Bacteria</taxon>
        <taxon>Pseudomonadati</taxon>
        <taxon>Planctomycetota</taxon>
        <taxon>Planctomycetia</taxon>
        <taxon>Gemmatales</taxon>
        <taxon>Gemmataceae</taxon>
        <taxon>Urbifossiella</taxon>
    </lineage>
</organism>
<dbReference type="Gene3D" id="3.20.20.60">
    <property type="entry name" value="Phosphoenolpyruvate-binding domains"/>
    <property type="match status" value="1"/>
</dbReference>
<evidence type="ECO:0000313" key="6">
    <source>
        <dbReference type="Proteomes" id="UP000319576"/>
    </source>
</evidence>
<evidence type="ECO:0000256" key="1">
    <source>
        <dbReference type="ARBA" id="ARBA00005568"/>
    </source>
</evidence>
<evidence type="ECO:0000259" key="4">
    <source>
        <dbReference type="Pfam" id="PF03328"/>
    </source>
</evidence>
<comment type="similarity">
    <text evidence="1">Belongs to the HpcH/HpaI aldolase family.</text>
</comment>
<dbReference type="PANTHER" id="PTHR30502">
    <property type="entry name" value="2-KETO-3-DEOXY-L-RHAMNONATE ALDOLASE"/>
    <property type="match status" value="1"/>
</dbReference>
<dbReference type="KEGG" id="uli:ETAA1_06930"/>
<dbReference type="GO" id="GO:0005737">
    <property type="term" value="C:cytoplasm"/>
    <property type="evidence" value="ECO:0007669"/>
    <property type="project" value="TreeGrafter"/>
</dbReference>
<reference evidence="5 6" key="1">
    <citation type="submission" date="2019-02" db="EMBL/GenBank/DDBJ databases">
        <title>Deep-cultivation of Planctomycetes and their phenomic and genomic characterization uncovers novel biology.</title>
        <authorList>
            <person name="Wiegand S."/>
            <person name="Jogler M."/>
            <person name="Boedeker C."/>
            <person name="Pinto D."/>
            <person name="Vollmers J."/>
            <person name="Rivas-Marin E."/>
            <person name="Kohn T."/>
            <person name="Peeters S.H."/>
            <person name="Heuer A."/>
            <person name="Rast P."/>
            <person name="Oberbeckmann S."/>
            <person name="Bunk B."/>
            <person name="Jeske O."/>
            <person name="Meyerdierks A."/>
            <person name="Storesund J.E."/>
            <person name="Kallscheuer N."/>
            <person name="Luecker S."/>
            <person name="Lage O.M."/>
            <person name="Pohl T."/>
            <person name="Merkel B.J."/>
            <person name="Hornburger P."/>
            <person name="Mueller R.-W."/>
            <person name="Bruemmer F."/>
            <person name="Labrenz M."/>
            <person name="Spormann A.M."/>
            <person name="Op den Camp H."/>
            <person name="Overmann J."/>
            <person name="Amann R."/>
            <person name="Jetten M.S.M."/>
            <person name="Mascher T."/>
            <person name="Medema M.H."/>
            <person name="Devos D.P."/>
            <person name="Kaster A.-K."/>
            <person name="Ovreas L."/>
            <person name="Rohde M."/>
            <person name="Galperin M.Y."/>
            <person name="Jogler C."/>
        </authorList>
    </citation>
    <scope>NUCLEOTIDE SEQUENCE [LARGE SCALE GENOMIC DNA]</scope>
    <source>
        <strain evidence="5 6">ETA_A1</strain>
    </source>
</reference>
<dbReference type="AlphaFoldDB" id="A0A517XMR7"/>
<dbReference type="OrthoDB" id="86160at2"/>
<dbReference type="Pfam" id="PF03328">
    <property type="entry name" value="HpcH_HpaI"/>
    <property type="match status" value="1"/>
</dbReference>
<dbReference type="SUPFAM" id="SSF51621">
    <property type="entry name" value="Phosphoenolpyruvate/pyruvate domain"/>
    <property type="match status" value="1"/>
</dbReference>
<keyword evidence="3 5" id="KW-0456">Lyase</keyword>
<dbReference type="InterPro" id="IPR050251">
    <property type="entry name" value="HpcH-HpaI_aldolase"/>
</dbReference>
<dbReference type="InterPro" id="IPR040442">
    <property type="entry name" value="Pyrv_kinase-like_dom_sf"/>
</dbReference>
<gene>
    <name evidence="5" type="primary">garL</name>
    <name evidence="5" type="ORF">ETAA1_06930</name>
</gene>
<dbReference type="EMBL" id="CP036273">
    <property type="protein sequence ID" value="QDU18797.1"/>
    <property type="molecule type" value="Genomic_DNA"/>
</dbReference>
<dbReference type="PANTHER" id="PTHR30502:SF0">
    <property type="entry name" value="PHOSPHOENOLPYRUVATE CARBOXYLASE FAMILY PROTEIN"/>
    <property type="match status" value="1"/>
</dbReference>
<sequence length="256" mass="27915">MSGKALKDKLTRGERVFGTFFQHAVCPAVVDFLPPGALDFVVVTAEHNALDVADFLPVKYALNSKGIACLARTHSRDPDDVSKVCDSFDGVVVPYVEEVAHAKALAAAAVYRPLKGRALKRVLDRDEWPSEATKQYVTTVRCADTVFIPMIESPAGIENLDAICSIPGVHAVFVGPNDLTTAMGIPNQYDHPELVALLKKVIDTADRRHVAAGCWFGRTDQMLRTIRQGARLVVYSNDSSMMRDAMAAAFADLRRG</sequence>
<dbReference type="InterPro" id="IPR005000">
    <property type="entry name" value="Aldolase/citrate-lyase_domain"/>
</dbReference>
<protein>
    <submittedName>
        <fullName evidence="5">5-keto-4-deoxy-D-glucarate aldolase</fullName>
        <ecNumber evidence="5">4.1.2.20</ecNumber>
    </submittedName>
</protein>
<dbReference type="GO" id="GO:0046872">
    <property type="term" value="F:metal ion binding"/>
    <property type="evidence" value="ECO:0007669"/>
    <property type="project" value="UniProtKB-KW"/>
</dbReference>
<evidence type="ECO:0000256" key="2">
    <source>
        <dbReference type="ARBA" id="ARBA00022723"/>
    </source>
</evidence>
<dbReference type="InterPro" id="IPR015813">
    <property type="entry name" value="Pyrv/PenolPyrv_kinase-like_dom"/>
</dbReference>
<proteinExistence type="inferred from homology"/>
<name>A0A517XMR7_9BACT</name>
<dbReference type="GO" id="GO:0008672">
    <property type="term" value="F:2-dehydro-3-deoxyglucarate aldolase activity"/>
    <property type="evidence" value="ECO:0007669"/>
    <property type="project" value="UniProtKB-EC"/>
</dbReference>
<dbReference type="Proteomes" id="UP000319576">
    <property type="component" value="Chromosome"/>
</dbReference>
<accession>A0A517XMR7</accession>
<dbReference type="EC" id="4.1.2.20" evidence="5"/>